<dbReference type="InterPro" id="IPR050093">
    <property type="entry name" value="ABC_SmlMolc_Importer"/>
</dbReference>
<dbReference type="SUPFAM" id="SSF50331">
    <property type="entry name" value="MOP-like"/>
    <property type="match status" value="1"/>
</dbReference>
<evidence type="ECO:0000256" key="2">
    <source>
        <dbReference type="ARBA" id="ARBA00022505"/>
    </source>
</evidence>
<evidence type="ECO:0000259" key="6">
    <source>
        <dbReference type="PROSITE" id="PS50893"/>
    </source>
</evidence>
<gene>
    <name evidence="8" type="ordered locus">FraEuI1c_7022</name>
</gene>
<dbReference type="Pfam" id="PF00005">
    <property type="entry name" value="ABC_tran"/>
    <property type="match status" value="1"/>
</dbReference>
<dbReference type="Gene3D" id="3.40.50.300">
    <property type="entry name" value="P-loop containing nucleotide triphosphate hydrolases"/>
    <property type="match status" value="1"/>
</dbReference>
<dbReference type="PROSITE" id="PS00211">
    <property type="entry name" value="ABC_TRANSPORTER_1"/>
    <property type="match status" value="1"/>
</dbReference>
<sequence length="382" mass="39840">MTTPDQTAVVAEPTPATGPVPPAGLVADIVVDVGAFTVQVSLTVTPGEVTCVLGPNGAGKTTLLRALAGLAPITSGRIVLDGDVLDDPAAGVFRPAHHRPVGVVFQDYLLFPHLSARDNVAFGLRARERTGRRRARQLADGWLDRFGLADHADRRPGQLSGGQAQRVALARALAPAPRLLLLDEPLAALDVATRSDVRAHLARTLAASPTPVLLVTHDPLDAMILADRIVILEAGRIVQEGPAAEVARRPRTRYVARLVGLNLYAGTANGDLVTLDGGGQLHIPADSPPPGPGTAVLVAIRPTAVALYPDQPPQGSPRNVLAGPVETLEPFGDRVRVSIASEPPIHADITAAALADLRLAPGTPVWATIKATDLTVYPAQDA</sequence>
<organism evidence="8 9">
    <name type="scientific">Pseudofrankia inefficax (strain DSM 45817 / CECT 9037 / DDB 130130 / EuI1c)</name>
    <name type="common">Frankia inefficax</name>
    <dbReference type="NCBI Taxonomy" id="298654"/>
    <lineage>
        <taxon>Bacteria</taxon>
        <taxon>Bacillati</taxon>
        <taxon>Actinomycetota</taxon>
        <taxon>Actinomycetes</taxon>
        <taxon>Frankiales</taxon>
        <taxon>Frankiaceae</taxon>
        <taxon>Pseudofrankia</taxon>
    </lineage>
</organism>
<dbReference type="Proteomes" id="UP000002484">
    <property type="component" value="Chromosome"/>
</dbReference>
<reference evidence="8 9" key="1">
    <citation type="submission" date="2010-10" db="EMBL/GenBank/DDBJ databases">
        <title>Complete sequence of Frankia sp. EuI1c.</title>
        <authorList>
            <consortium name="US DOE Joint Genome Institute"/>
            <person name="Lucas S."/>
            <person name="Copeland A."/>
            <person name="Lapidus A."/>
            <person name="Cheng J.-F."/>
            <person name="Bruce D."/>
            <person name="Goodwin L."/>
            <person name="Pitluck S."/>
            <person name="Chertkov O."/>
            <person name="Detter J.C."/>
            <person name="Han C."/>
            <person name="Tapia R."/>
            <person name="Land M."/>
            <person name="Hauser L."/>
            <person name="Jeffries C."/>
            <person name="Kyrpides N."/>
            <person name="Ivanova N."/>
            <person name="Mikhailova N."/>
            <person name="Beauchemin N."/>
            <person name="Sen A."/>
            <person name="Sur S.A."/>
            <person name="Gtari M."/>
            <person name="Wall L."/>
            <person name="Tisa L."/>
            <person name="Woyke T."/>
        </authorList>
    </citation>
    <scope>NUCLEOTIDE SEQUENCE [LARGE SCALE GENOMIC DNA]</scope>
    <source>
        <strain evidence="9">DSM 45817 / CECT 9037 / EuI1c</strain>
    </source>
</reference>
<dbReference type="GO" id="GO:0016887">
    <property type="term" value="F:ATP hydrolysis activity"/>
    <property type="evidence" value="ECO:0007669"/>
    <property type="project" value="InterPro"/>
</dbReference>
<dbReference type="InterPro" id="IPR008995">
    <property type="entry name" value="Mo/tungstate-bd_C_term_dom"/>
</dbReference>
<dbReference type="STRING" id="298654.FraEuI1c_7022"/>
<dbReference type="EMBL" id="CP002299">
    <property type="protein sequence ID" value="ADP84989.1"/>
    <property type="molecule type" value="Genomic_DNA"/>
</dbReference>
<proteinExistence type="predicted"/>
<dbReference type="FunCoup" id="E3IX89">
    <property type="interactions" value="78"/>
</dbReference>
<dbReference type="Pfam" id="PF03459">
    <property type="entry name" value="TOBE"/>
    <property type="match status" value="1"/>
</dbReference>
<dbReference type="PANTHER" id="PTHR42781">
    <property type="entry name" value="SPERMIDINE/PUTRESCINE IMPORT ATP-BINDING PROTEIN POTA"/>
    <property type="match status" value="1"/>
</dbReference>
<dbReference type="GO" id="GO:0015689">
    <property type="term" value="P:molybdate ion transport"/>
    <property type="evidence" value="ECO:0007669"/>
    <property type="project" value="InterPro"/>
</dbReference>
<dbReference type="PROSITE" id="PS50893">
    <property type="entry name" value="ABC_TRANSPORTER_2"/>
    <property type="match status" value="1"/>
</dbReference>
<protein>
    <submittedName>
        <fullName evidence="8">Molybdate ABC transporter, ATPase subunit</fullName>
    </submittedName>
</protein>
<accession>E3IX89</accession>
<dbReference type="InParanoid" id="E3IX89"/>
<dbReference type="Gene3D" id="2.40.50.100">
    <property type="match status" value="1"/>
</dbReference>
<dbReference type="PROSITE" id="PS51866">
    <property type="entry name" value="MOP"/>
    <property type="match status" value="1"/>
</dbReference>
<evidence type="ECO:0000313" key="8">
    <source>
        <dbReference type="EMBL" id="ADP84989.1"/>
    </source>
</evidence>
<dbReference type="PANTHER" id="PTHR42781:SF8">
    <property type="entry name" value="BICARBONATE TRANSPORT ATP-BINDING PROTEIN CMPC"/>
    <property type="match status" value="1"/>
</dbReference>
<feature type="domain" description="Mop" evidence="7">
    <location>
        <begin position="314"/>
        <end position="378"/>
    </location>
</feature>
<keyword evidence="3" id="KW-0547">Nucleotide-binding</keyword>
<dbReference type="eggNOG" id="COG3842">
    <property type="taxonomic scope" value="Bacteria"/>
</dbReference>
<keyword evidence="1" id="KW-0813">Transport</keyword>
<evidence type="ECO:0000259" key="7">
    <source>
        <dbReference type="PROSITE" id="PS51866"/>
    </source>
</evidence>
<dbReference type="OrthoDB" id="9112331at2"/>
<keyword evidence="2 5" id="KW-0500">Molybdenum</keyword>
<dbReference type="InterPro" id="IPR003439">
    <property type="entry name" value="ABC_transporter-like_ATP-bd"/>
</dbReference>
<dbReference type="InterPro" id="IPR027417">
    <property type="entry name" value="P-loop_NTPase"/>
</dbReference>
<dbReference type="GO" id="GO:0005524">
    <property type="term" value="F:ATP binding"/>
    <property type="evidence" value="ECO:0007669"/>
    <property type="project" value="UniProtKB-KW"/>
</dbReference>
<name>E3IX89_PSEI1</name>
<evidence type="ECO:0000256" key="4">
    <source>
        <dbReference type="ARBA" id="ARBA00022840"/>
    </source>
</evidence>
<keyword evidence="4" id="KW-0067">ATP-binding</keyword>
<keyword evidence="9" id="KW-1185">Reference proteome</keyword>
<evidence type="ECO:0000256" key="1">
    <source>
        <dbReference type="ARBA" id="ARBA00022448"/>
    </source>
</evidence>
<dbReference type="KEGG" id="fri:FraEuI1c_7022"/>
<dbReference type="AlphaFoldDB" id="E3IX89"/>
<dbReference type="SMART" id="SM00382">
    <property type="entry name" value="AAA"/>
    <property type="match status" value="1"/>
</dbReference>
<dbReference type="InterPro" id="IPR004606">
    <property type="entry name" value="Mop_domain"/>
</dbReference>
<dbReference type="HOGENOM" id="CLU_000604_1_1_11"/>
<evidence type="ECO:0000256" key="5">
    <source>
        <dbReference type="PROSITE-ProRule" id="PRU01213"/>
    </source>
</evidence>
<evidence type="ECO:0000256" key="3">
    <source>
        <dbReference type="ARBA" id="ARBA00022741"/>
    </source>
</evidence>
<dbReference type="SUPFAM" id="SSF52540">
    <property type="entry name" value="P-loop containing nucleoside triphosphate hydrolases"/>
    <property type="match status" value="1"/>
</dbReference>
<dbReference type="InterPro" id="IPR003593">
    <property type="entry name" value="AAA+_ATPase"/>
</dbReference>
<feature type="domain" description="ABC transporter" evidence="6">
    <location>
        <begin position="20"/>
        <end position="259"/>
    </location>
</feature>
<dbReference type="InterPro" id="IPR005116">
    <property type="entry name" value="Transp-assoc_OB_typ1"/>
</dbReference>
<dbReference type="InterPro" id="IPR017871">
    <property type="entry name" value="ABC_transporter-like_CS"/>
</dbReference>
<evidence type="ECO:0000313" key="9">
    <source>
        <dbReference type="Proteomes" id="UP000002484"/>
    </source>
</evidence>